<feature type="region of interest" description="Disordered" evidence="7">
    <location>
        <begin position="1"/>
        <end position="27"/>
    </location>
</feature>
<sequence>MTAPTANPPGAATAGTPPDAPRPDSGHTVWQIAARHRKLLVTGVLLGVLGAAAALGQPLAIGEMIRAAGLGESLAGPITVMILLFCADAAFSAVHAYLIGRSGENIVFDVRRSLTGRLLRADLAAFGRHQQGDIFTRMVTDTSLARVALAQSLSQLVISGFMVAGGIALMLWIDVWLLLLTLLCLGLASGMSVWLARRLRIVAVQNREDTGAFGSDLQRALSALPTVKASRAEEREQRRISGLAWQARRSGVKVSALNAMLSPAMNVGLQVSLAVVIGVGMTRVTTGSLPLADLTAFVMYLFYLVSPLVMFFLSIGQFQQGRAAIQRVDELAGLPQEEDEPAGPPAAPAGGTPAAAAADTAGPAGEEPPAVEFRDVRFAYGAGDDERDREILAGVSFRVPARGLTAIVGPSGAGKTTLFQLVERFHRPTGGSILLSGADIATLPLDTLRGTVGYVQQDSAAMRGTIRENLVYANPSATEEEIREAVETAGLADVVDRLPQGLETPLGEQGSGLSGGQRQRLCIARTLLQKPAVMLLDEATSHLDSDAELAFRRALRRISGRCAVVAIAHRISTVVDADRIVVLEDGQVRDIGAHGPLMERSELYRRLAGSQLNAGVRADAGPDGVGTGAGQRALV</sequence>
<protein>
    <submittedName>
        <fullName evidence="11">ABC transporter ATP-binding protein</fullName>
    </submittedName>
</protein>
<keyword evidence="12" id="KW-1185">Reference proteome</keyword>
<evidence type="ECO:0000256" key="8">
    <source>
        <dbReference type="SAM" id="Phobius"/>
    </source>
</evidence>
<dbReference type="InterPro" id="IPR003593">
    <property type="entry name" value="AAA+_ATPase"/>
</dbReference>
<dbReference type="InterPro" id="IPR017871">
    <property type="entry name" value="ABC_transporter-like_CS"/>
</dbReference>
<evidence type="ECO:0000256" key="5">
    <source>
        <dbReference type="ARBA" id="ARBA00022989"/>
    </source>
</evidence>
<dbReference type="PROSITE" id="PS50929">
    <property type="entry name" value="ABC_TM1F"/>
    <property type="match status" value="1"/>
</dbReference>
<feature type="region of interest" description="Disordered" evidence="7">
    <location>
        <begin position="335"/>
        <end position="368"/>
    </location>
</feature>
<evidence type="ECO:0000259" key="10">
    <source>
        <dbReference type="PROSITE" id="PS50929"/>
    </source>
</evidence>
<comment type="caution">
    <text evidence="11">The sequence shown here is derived from an EMBL/GenBank/DDBJ whole genome shotgun (WGS) entry which is preliminary data.</text>
</comment>
<dbReference type="Pfam" id="PF00005">
    <property type="entry name" value="ABC_tran"/>
    <property type="match status" value="1"/>
</dbReference>
<dbReference type="PANTHER" id="PTHR43394">
    <property type="entry name" value="ATP-DEPENDENT PERMEASE MDL1, MITOCHONDRIAL"/>
    <property type="match status" value="1"/>
</dbReference>
<dbReference type="GO" id="GO:0005524">
    <property type="term" value="F:ATP binding"/>
    <property type="evidence" value="ECO:0007669"/>
    <property type="project" value="UniProtKB-KW"/>
</dbReference>
<evidence type="ECO:0000256" key="4">
    <source>
        <dbReference type="ARBA" id="ARBA00022840"/>
    </source>
</evidence>
<accession>A0ABP5AAR8</accession>
<gene>
    <name evidence="11" type="ORF">GCM10009716_17610</name>
</gene>
<dbReference type="PROSITE" id="PS00211">
    <property type="entry name" value="ABC_TRANSPORTER_1"/>
    <property type="match status" value="1"/>
</dbReference>
<dbReference type="InterPro" id="IPR003439">
    <property type="entry name" value="ABC_transporter-like_ATP-bd"/>
</dbReference>
<keyword evidence="3" id="KW-0547">Nucleotide-binding</keyword>
<comment type="subcellular location">
    <subcellularLocation>
        <location evidence="1">Cell membrane</location>
        <topology evidence="1">Multi-pass membrane protein</topology>
    </subcellularLocation>
</comment>
<dbReference type="PROSITE" id="PS50893">
    <property type="entry name" value="ABC_TRANSPORTER_2"/>
    <property type="match status" value="1"/>
</dbReference>
<dbReference type="InterPro" id="IPR011527">
    <property type="entry name" value="ABC1_TM_dom"/>
</dbReference>
<feature type="compositionally biased region" description="Low complexity" evidence="7">
    <location>
        <begin position="348"/>
        <end position="368"/>
    </location>
</feature>
<dbReference type="PANTHER" id="PTHR43394:SF1">
    <property type="entry name" value="ATP-BINDING CASSETTE SUB-FAMILY B MEMBER 10, MITOCHONDRIAL"/>
    <property type="match status" value="1"/>
</dbReference>
<evidence type="ECO:0000256" key="3">
    <source>
        <dbReference type="ARBA" id="ARBA00022741"/>
    </source>
</evidence>
<dbReference type="Pfam" id="PF00664">
    <property type="entry name" value="ABC_membrane"/>
    <property type="match status" value="1"/>
</dbReference>
<name>A0ABP5AAR8_9ACTN</name>
<evidence type="ECO:0000256" key="7">
    <source>
        <dbReference type="SAM" id="MobiDB-lite"/>
    </source>
</evidence>
<keyword evidence="2 8" id="KW-0812">Transmembrane</keyword>
<feature type="transmembrane region" description="Helical" evidence="8">
    <location>
        <begin position="147"/>
        <end position="169"/>
    </location>
</feature>
<organism evidence="11 12">
    <name type="scientific">Streptomyces sodiiphilus</name>
    <dbReference type="NCBI Taxonomy" id="226217"/>
    <lineage>
        <taxon>Bacteria</taxon>
        <taxon>Bacillati</taxon>
        <taxon>Actinomycetota</taxon>
        <taxon>Actinomycetes</taxon>
        <taxon>Kitasatosporales</taxon>
        <taxon>Streptomycetaceae</taxon>
        <taxon>Streptomyces</taxon>
    </lineage>
</organism>
<keyword evidence="5 8" id="KW-1133">Transmembrane helix</keyword>
<reference evidence="12" key="1">
    <citation type="journal article" date="2019" name="Int. J. Syst. Evol. Microbiol.">
        <title>The Global Catalogue of Microorganisms (GCM) 10K type strain sequencing project: providing services to taxonomists for standard genome sequencing and annotation.</title>
        <authorList>
            <consortium name="The Broad Institute Genomics Platform"/>
            <consortium name="The Broad Institute Genome Sequencing Center for Infectious Disease"/>
            <person name="Wu L."/>
            <person name="Ma J."/>
        </authorList>
    </citation>
    <scope>NUCLEOTIDE SEQUENCE [LARGE SCALE GENOMIC DNA]</scope>
    <source>
        <strain evidence="12">JCM 13581</strain>
    </source>
</reference>
<dbReference type="Gene3D" id="3.40.50.300">
    <property type="entry name" value="P-loop containing nucleotide triphosphate hydrolases"/>
    <property type="match status" value="1"/>
</dbReference>
<feature type="transmembrane region" description="Helical" evidence="8">
    <location>
        <begin position="175"/>
        <end position="196"/>
    </location>
</feature>
<feature type="transmembrane region" description="Helical" evidence="8">
    <location>
        <begin position="256"/>
        <end position="277"/>
    </location>
</feature>
<dbReference type="Proteomes" id="UP001501303">
    <property type="component" value="Unassembled WGS sequence"/>
</dbReference>
<evidence type="ECO:0000313" key="11">
    <source>
        <dbReference type="EMBL" id="GAA1908149.1"/>
    </source>
</evidence>
<dbReference type="RefSeq" id="WP_344260115.1">
    <property type="nucleotide sequence ID" value="NZ_BAAAMJ010000015.1"/>
</dbReference>
<feature type="compositionally biased region" description="Low complexity" evidence="7">
    <location>
        <begin position="1"/>
        <end position="17"/>
    </location>
</feature>
<feature type="transmembrane region" description="Helical" evidence="8">
    <location>
        <begin position="74"/>
        <end position="98"/>
    </location>
</feature>
<dbReference type="EMBL" id="BAAAMJ010000015">
    <property type="protein sequence ID" value="GAA1908149.1"/>
    <property type="molecule type" value="Genomic_DNA"/>
</dbReference>
<keyword evidence="4 11" id="KW-0067">ATP-binding</keyword>
<dbReference type="CDD" id="cd18551">
    <property type="entry name" value="ABC_6TM_LmrA_like"/>
    <property type="match status" value="1"/>
</dbReference>
<feature type="domain" description="ABC transmembrane type-1" evidence="10">
    <location>
        <begin position="41"/>
        <end position="320"/>
    </location>
</feature>
<feature type="transmembrane region" description="Helical" evidence="8">
    <location>
        <begin position="39"/>
        <end position="62"/>
    </location>
</feature>
<dbReference type="SUPFAM" id="SSF90123">
    <property type="entry name" value="ABC transporter transmembrane region"/>
    <property type="match status" value="1"/>
</dbReference>
<dbReference type="Gene3D" id="1.20.1560.10">
    <property type="entry name" value="ABC transporter type 1, transmembrane domain"/>
    <property type="match status" value="1"/>
</dbReference>
<dbReference type="SUPFAM" id="SSF52540">
    <property type="entry name" value="P-loop containing nucleoside triphosphate hydrolases"/>
    <property type="match status" value="1"/>
</dbReference>
<feature type="transmembrane region" description="Helical" evidence="8">
    <location>
        <begin position="297"/>
        <end position="318"/>
    </location>
</feature>
<dbReference type="InterPro" id="IPR027417">
    <property type="entry name" value="P-loop_NTPase"/>
</dbReference>
<proteinExistence type="predicted"/>
<dbReference type="InterPro" id="IPR039421">
    <property type="entry name" value="Type_1_exporter"/>
</dbReference>
<evidence type="ECO:0000256" key="1">
    <source>
        <dbReference type="ARBA" id="ARBA00004651"/>
    </source>
</evidence>
<keyword evidence="6 8" id="KW-0472">Membrane</keyword>
<evidence type="ECO:0000256" key="6">
    <source>
        <dbReference type="ARBA" id="ARBA00023136"/>
    </source>
</evidence>
<evidence type="ECO:0000313" key="12">
    <source>
        <dbReference type="Proteomes" id="UP001501303"/>
    </source>
</evidence>
<dbReference type="InterPro" id="IPR036640">
    <property type="entry name" value="ABC1_TM_sf"/>
</dbReference>
<evidence type="ECO:0000256" key="2">
    <source>
        <dbReference type="ARBA" id="ARBA00022692"/>
    </source>
</evidence>
<evidence type="ECO:0000259" key="9">
    <source>
        <dbReference type="PROSITE" id="PS50893"/>
    </source>
</evidence>
<dbReference type="SMART" id="SM00382">
    <property type="entry name" value="AAA"/>
    <property type="match status" value="1"/>
</dbReference>
<feature type="domain" description="ABC transporter" evidence="9">
    <location>
        <begin position="371"/>
        <end position="610"/>
    </location>
</feature>